<dbReference type="EMBL" id="AB920609">
    <property type="protein sequence ID" value="BAV53357.1"/>
    <property type="molecule type" value="mRNA"/>
</dbReference>
<accession>A0A1B4Z1Q8</accession>
<dbReference type="PANTHER" id="PTHR47989:SF24">
    <property type="entry name" value="CALCIUM_CALMODULIN-REGULATED RECEPTOR-LIKE KINASE 1 ISOFORM X1"/>
    <property type="match status" value="1"/>
</dbReference>
<evidence type="ECO:0000256" key="3">
    <source>
        <dbReference type="ARBA" id="ARBA00022679"/>
    </source>
</evidence>
<feature type="domain" description="Protein kinase" evidence="11">
    <location>
        <begin position="751"/>
        <end position="1061"/>
    </location>
</feature>
<dbReference type="GO" id="GO:0016020">
    <property type="term" value="C:membrane"/>
    <property type="evidence" value="ECO:0007669"/>
    <property type="project" value="UniProtKB-SubCell"/>
</dbReference>
<name>A0A1B4Z1Q8_9VIRI</name>
<keyword evidence="9" id="KW-1133">Transmembrane helix</keyword>
<dbReference type="GO" id="GO:0005524">
    <property type="term" value="F:ATP binding"/>
    <property type="evidence" value="ECO:0007669"/>
    <property type="project" value="UniProtKB-UniRule"/>
</dbReference>
<evidence type="ECO:0000256" key="7">
    <source>
        <dbReference type="PROSITE-ProRule" id="PRU10141"/>
    </source>
</evidence>
<feature type="chain" id="PRO_5008573681" evidence="10">
    <location>
        <begin position="35"/>
        <end position="1159"/>
    </location>
</feature>
<dbReference type="SMR" id="A0A1B4Z1Q8"/>
<feature type="binding site" evidence="7">
    <location>
        <position position="790"/>
    </location>
    <ligand>
        <name>ATP</name>
        <dbReference type="ChEBI" id="CHEBI:30616"/>
    </ligand>
</feature>
<feature type="region of interest" description="Disordered" evidence="8">
    <location>
        <begin position="71"/>
        <end position="120"/>
    </location>
</feature>
<dbReference type="InterPro" id="IPR001245">
    <property type="entry name" value="Ser-Thr/Tyr_kinase_cat_dom"/>
</dbReference>
<feature type="region of interest" description="Disordered" evidence="8">
    <location>
        <begin position="157"/>
        <end position="177"/>
    </location>
</feature>
<organism evidence="12">
    <name type="scientific">Closterium peracerosum-strigosum-littorale complex</name>
    <dbReference type="NCBI Taxonomy" id="34146"/>
    <lineage>
        <taxon>Eukaryota</taxon>
        <taxon>Viridiplantae</taxon>
        <taxon>Streptophyta</taxon>
        <taxon>Zygnematophyceae</taxon>
        <taxon>Zygnematophycidae</taxon>
        <taxon>Desmidiales</taxon>
        <taxon>Closteriaceae</taxon>
        <taxon>Closterium</taxon>
    </lineage>
</organism>
<evidence type="ECO:0000313" key="12">
    <source>
        <dbReference type="EMBL" id="BAV53357.1"/>
    </source>
</evidence>
<evidence type="ECO:0000256" key="8">
    <source>
        <dbReference type="SAM" id="MobiDB-lite"/>
    </source>
</evidence>
<protein>
    <submittedName>
        <fullName evidence="12">Receptor-like protein kinase</fullName>
    </submittedName>
</protein>
<keyword evidence="3" id="KW-0808">Transferase</keyword>
<sequence>MASPGCRRRLISAMLPSPLLLLLLLSLTLSALSAAGAAGAAGAAAAAGAGGAVPIRLTNGLDFISSSAIRGGKGGRLSSSHVARRHRALQDQPGSGPDPSAAAAGTAGAAGAPPPPHKDMGLFVEEIVNGTITPDTNVTGLPFPANSSTLQNYVTTSANKTKPGATPDDTGTDVNGNPVKPGEAAFQRIVPPSPPFPSPPPPVVAFMQGTYINCGSNESLANPLYTWAADTFSGSFGRSFKARVLKTSMNGTEPAGRMGYGKVEFTETGLMKTPPGVDARVFETVRYFDEAGRNVSTYSVPVPGPPANVFLRLYFAEIVYTSARLRRFHVAVEGTRVLTNYSVPRGSVRVEEFIVPVLDGAVDIAFIRGEVGEPMISAIAVVPLTAGMYNLSAPTASSRIMATDYRFGCGLFLPISDLTQRIWNLLPQSLYTPTDPGSRRYNNTHVAPAQWPQTVDNADKPPFMYPLDLTTAGLQSVEYSSYAGYNGNTFINFSLPVDPNTAYRIDFGFEELWYYYTARLLDFYVDGTLLFKELDLASVAGVGVPYSITLNVVSGPSGYLNIFLNTSTNSLHNNVFISTLEVFRQLPTDLANQAVLRAAALPSPPPAPFMAVDTTPAPTAPSSSSAASLGIGIAVGMVIILLLLAALTAFVVMRARRRQRQVQAAQEAAAAEAGYNGGSSKSHGGASGAPGGGAFSDSALLALISGKFGATGEDEKHKAFKNLDAEATARTGLFGARIFTLSELRRATDDFASGNLIGQGGFGKVYRATLGGSGGDGAEPAVPGFEVAVKRLGAGSQQGASEFLTEVRLLSRLHHKNLVNLIGYCDEDSNQLILVYEYAPNGTLKDYLRDVVRVKSLSWDRRLRIAITAARGLEYLHNGASPSVIHRDIKTSNILLDYSFNAKVADFGLSKLGKKAAGSTGVGMEEKTDKSHISTRVKGTLGYLDPMYYTKQHLTDKSDVFSFGVVLLELITGRLPIWQEDDSSGLQSSGESLINLVEWTEPFLKSGQIRPIVAPTLDSDRHMQSLMKVADLAYRCVRTQPKSRPSMAEVARILAEAKSLLDAEGAAPGSAALPLPTPAAAASSASTPSAAATAGAGFEHSLLESSLKVGDTGSALLMDEAGAAFLPQASVSAAAAAAAAAPGPKGDYENPFSISVISE</sequence>
<dbReference type="PROSITE" id="PS00107">
    <property type="entry name" value="PROTEIN_KINASE_ATP"/>
    <property type="match status" value="1"/>
</dbReference>
<dbReference type="InterPro" id="IPR000719">
    <property type="entry name" value="Prot_kinase_dom"/>
</dbReference>
<dbReference type="Gene3D" id="1.10.510.10">
    <property type="entry name" value="Transferase(Phosphotransferase) domain 1"/>
    <property type="match status" value="1"/>
</dbReference>
<evidence type="ECO:0000256" key="2">
    <source>
        <dbReference type="ARBA" id="ARBA00022527"/>
    </source>
</evidence>
<feature type="compositionally biased region" description="Low complexity" evidence="8">
    <location>
        <begin position="93"/>
        <end position="111"/>
    </location>
</feature>
<dbReference type="Pfam" id="PF12819">
    <property type="entry name" value="Malectin_like"/>
    <property type="match status" value="1"/>
</dbReference>
<keyword evidence="4 7" id="KW-0547">Nucleotide-binding</keyword>
<keyword evidence="9" id="KW-0812">Transmembrane</keyword>
<feature type="transmembrane region" description="Helical" evidence="9">
    <location>
        <begin position="629"/>
        <end position="653"/>
    </location>
</feature>
<keyword evidence="12" id="KW-0675">Receptor</keyword>
<evidence type="ECO:0000256" key="5">
    <source>
        <dbReference type="ARBA" id="ARBA00022777"/>
    </source>
</evidence>
<evidence type="ECO:0000256" key="10">
    <source>
        <dbReference type="SAM" id="SignalP"/>
    </source>
</evidence>
<keyword evidence="9" id="KW-0472">Membrane</keyword>
<dbReference type="InterPro" id="IPR024788">
    <property type="entry name" value="Malectin-like_Carb-bd_dom"/>
</dbReference>
<reference evidence="12" key="1">
    <citation type="journal article" date="2015" name="Plant Cell Physiol.">
        <title>A Receptor-Like Kinase, Related to Cell Wall Sensor of Higher Plants, is Required for Sexual Reproduction in the Unicellular Charophycean Alga, Closterium peracerosum-strigosum-littorale Complex.</title>
        <authorList>
            <person name="Hirano N."/>
            <person name="Marukawa Y."/>
            <person name="Abe J."/>
            <person name="Hashiba S."/>
            <person name="Ichikawa M."/>
            <person name="Tanabe Y."/>
            <person name="Ito M."/>
            <person name="Nishii I."/>
            <person name="Tsuchikane Y."/>
            <person name="Sekimoto H."/>
        </authorList>
    </citation>
    <scope>NUCLEOTIDE SEQUENCE</scope>
    <source>
        <strain evidence="12">NIES-67</strain>
    </source>
</reference>
<dbReference type="PANTHER" id="PTHR47989">
    <property type="entry name" value="OS01G0750732 PROTEIN"/>
    <property type="match status" value="1"/>
</dbReference>
<feature type="signal peptide" evidence="10">
    <location>
        <begin position="1"/>
        <end position="34"/>
    </location>
</feature>
<evidence type="ECO:0000256" key="6">
    <source>
        <dbReference type="ARBA" id="ARBA00022840"/>
    </source>
</evidence>
<keyword evidence="10" id="KW-0732">Signal</keyword>
<proteinExistence type="evidence at transcript level"/>
<gene>
    <name evidence="12" type="primary">CpRLK1</name>
</gene>
<dbReference type="PROSITE" id="PS00108">
    <property type="entry name" value="PROTEIN_KINASE_ST"/>
    <property type="match status" value="1"/>
</dbReference>
<evidence type="ECO:0000256" key="4">
    <source>
        <dbReference type="ARBA" id="ARBA00022741"/>
    </source>
</evidence>
<keyword evidence="2" id="KW-0723">Serine/threonine-protein kinase</keyword>
<keyword evidence="5 12" id="KW-0418">Kinase</keyword>
<evidence type="ECO:0000256" key="9">
    <source>
        <dbReference type="SAM" id="Phobius"/>
    </source>
</evidence>
<dbReference type="Gene3D" id="3.30.200.20">
    <property type="entry name" value="Phosphorylase Kinase, domain 1"/>
    <property type="match status" value="1"/>
</dbReference>
<evidence type="ECO:0000259" key="11">
    <source>
        <dbReference type="PROSITE" id="PS50011"/>
    </source>
</evidence>
<dbReference type="FunFam" id="3.30.200.20:FF:000039">
    <property type="entry name" value="receptor-like protein kinase FERONIA"/>
    <property type="match status" value="1"/>
</dbReference>
<dbReference type="InterPro" id="IPR008271">
    <property type="entry name" value="Ser/Thr_kinase_AS"/>
</dbReference>
<dbReference type="SMART" id="SM00220">
    <property type="entry name" value="S_TKc"/>
    <property type="match status" value="1"/>
</dbReference>
<dbReference type="PROSITE" id="PS50011">
    <property type="entry name" value="PROTEIN_KINASE_DOM"/>
    <property type="match status" value="1"/>
</dbReference>
<dbReference type="Pfam" id="PF07714">
    <property type="entry name" value="PK_Tyr_Ser-Thr"/>
    <property type="match status" value="1"/>
</dbReference>
<comment type="subcellular location">
    <subcellularLocation>
        <location evidence="1">Membrane</location>
        <topology evidence="1">Single-pass membrane protein</topology>
    </subcellularLocation>
</comment>
<evidence type="ECO:0000256" key="1">
    <source>
        <dbReference type="ARBA" id="ARBA00004167"/>
    </source>
</evidence>
<dbReference type="FunFam" id="1.10.510.10:FF:000095">
    <property type="entry name" value="protein STRUBBELIG-RECEPTOR FAMILY 8"/>
    <property type="match status" value="1"/>
</dbReference>
<dbReference type="Gene3D" id="2.60.120.430">
    <property type="entry name" value="Galactose-binding lectin"/>
    <property type="match status" value="2"/>
</dbReference>
<dbReference type="InterPro" id="IPR011009">
    <property type="entry name" value="Kinase-like_dom_sf"/>
</dbReference>
<dbReference type="InterPro" id="IPR017441">
    <property type="entry name" value="Protein_kinase_ATP_BS"/>
</dbReference>
<dbReference type="SUPFAM" id="SSF56112">
    <property type="entry name" value="Protein kinase-like (PK-like)"/>
    <property type="match status" value="1"/>
</dbReference>
<dbReference type="AlphaFoldDB" id="A0A1B4Z1Q8"/>
<keyword evidence="6 7" id="KW-0067">ATP-binding</keyword>
<dbReference type="GO" id="GO:0004674">
    <property type="term" value="F:protein serine/threonine kinase activity"/>
    <property type="evidence" value="ECO:0007669"/>
    <property type="project" value="UniProtKB-KW"/>
</dbReference>